<feature type="non-terminal residue" evidence="3">
    <location>
        <position position="1"/>
    </location>
</feature>
<dbReference type="Proteomes" id="UP000051574">
    <property type="component" value="Unassembled WGS sequence"/>
</dbReference>
<dbReference type="EMBL" id="LJIG01002700">
    <property type="protein sequence ID" value="KRT84240.1"/>
    <property type="molecule type" value="Genomic_DNA"/>
</dbReference>
<reference evidence="3 4" key="1">
    <citation type="submission" date="2015-09" db="EMBL/GenBank/DDBJ databases">
        <title>Draft genome of the scarab beetle Oryctes borbonicus.</title>
        <authorList>
            <person name="Meyer J.M."/>
            <person name="Markov G.V."/>
            <person name="Baskaran P."/>
            <person name="Herrmann M."/>
            <person name="Sommer R.J."/>
            <person name="Roedelsperger C."/>
        </authorList>
    </citation>
    <scope>NUCLEOTIDE SEQUENCE [LARGE SCALE GENOMIC DNA]</scope>
    <source>
        <strain evidence="3">OB123</strain>
        <tissue evidence="3">Whole animal</tissue>
    </source>
</reference>
<evidence type="ECO:0000313" key="4">
    <source>
        <dbReference type="Proteomes" id="UP000051574"/>
    </source>
</evidence>
<feature type="region of interest" description="Disordered" evidence="1">
    <location>
        <begin position="64"/>
        <end position="95"/>
    </location>
</feature>
<proteinExistence type="predicted"/>
<name>A0A0T6BA86_9SCAR</name>
<gene>
    <name evidence="3" type="ORF">AMK59_2107</name>
</gene>
<accession>A0A0T6BA86</accession>
<evidence type="ECO:0000256" key="1">
    <source>
        <dbReference type="SAM" id="MobiDB-lite"/>
    </source>
</evidence>
<feature type="compositionally biased region" description="Low complexity" evidence="1">
    <location>
        <begin position="75"/>
        <end position="94"/>
    </location>
</feature>
<keyword evidence="4" id="KW-1185">Reference proteome</keyword>
<evidence type="ECO:0000313" key="3">
    <source>
        <dbReference type="EMBL" id="KRT84240.1"/>
    </source>
</evidence>
<keyword evidence="2" id="KW-0472">Membrane</keyword>
<dbReference type="AlphaFoldDB" id="A0A0T6BA86"/>
<sequence length="248" mass="27856">PSERVFNDKHIIIIMVIFSLILSGMCFTFIYNCIKKLIRDHHTIQAYLRESREQQLNELGKQHQELHQFEPKKISSSGKLSRSRSNSTSSDSQRFAAANAMPNTPCYVPGGELLPIMIRNDHHSGSIGIGVNGDTYNNQTAVHTYESEGTPQPEMCDSACQTRESLFHPYGSEHSTPNHSIQSSTNSKPSPPAPFSTFGYKKETKFRAEAKIEVEKIDPPGSKTKYDEKRRPYSVQTTKSAPDVIVTH</sequence>
<dbReference type="OrthoDB" id="9971251at2759"/>
<protein>
    <submittedName>
        <fullName evidence="3">Uncharacterized protein</fullName>
    </submittedName>
</protein>
<evidence type="ECO:0000256" key="2">
    <source>
        <dbReference type="SAM" id="Phobius"/>
    </source>
</evidence>
<feature type="region of interest" description="Disordered" evidence="1">
    <location>
        <begin position="211"/>
        <end position="248"/>
    </location>
</feature>
<feature type="compositionally biased region" description="Basic and acidic residues" evidence="1">
    <location>
        <begin position="211"/>
        <end position="231"/>
    </location>
</feature>
<organism evidence="3 4">
    <name type="scientific">Oryctes borbonicus</name>
    <dbReference type="NCBI Taxonomy" id="1629725"/>
    <lineage>
        <taxon>Eukaryota</taxon>
        <taxon>Metazoa</taxon>
        <taxon>Ecdysozoa</taxon>
        <taxon>Arthropoda</taxon>
        <taxon>Hexapoda</taxon>
        <taxon>Insecta</taxon>
        <taxon>Pterygota</taxon>
        <taxon>Neoptera</taxon>
        <taxon>Endopterygota</taxon>
        <taxon>Coleoptera</taxon>
        <taxon>Polyphaga</taxon>
        <taxon>Scarabaeiformia</taxon>
        <taxon>Scarabaeidae</taxon>
        <taxon>Dynastinae</taxon>
        <taxon>Oryctes</taxon>
    </lineage>
</organism>
<feature type="region of interest" description="Disordered" evidence="1">
    <location>
        <begin position="168"/>
        <end position="198"/>
    </location>
</feature>
<feature type="transmembrane region" description="Helical" evidence="2">
    <location>
        <begin position="12"/>
        <end position="34"/>
    </location>
</feature>
<feature type="compositionally biased region" description="Basic and acidic residues" evidence="1">
    <location>
        <begin position="64"/>
        <end position="73"/>
    </location>
</feature>
<feature type="compositionally biased region" description="Polar residues" evidence="1">
    <location>
        <begin position="173"/>
        <end position="188"/>
    </location>
</feature>
<keyword evidence="2" id="KW-0812">Transmembrane</keyword>
<keyword evidence="2" id="KW-1133">Transmembrane helix</keyword>
<comment type="caution">
    <text evidence="3">The sequence shown here is derived from an EMBL/GenBank/DDBJ whole genome shotgun (WGS) entry which is preliminary data.</text>
</comment>